<proteinExistence type="predicted"/>
<dbReference type="Gene3D" id="3.20.20.150">
    <property type="entry name" value="Divalent-metal-dependent TIM barrel enzymes"/>
    <property type="match status" value="1"/>
</dbReference>
<name>A0A5C6F2D8_9BACT</name>
<dbReference type="PANTHER" id="PTHR12110:SF21">
    <property type="entry name" value="XYLOSE ISOMERASE-LIKE TIM BARREL DOMAIN-CONTAINING PROTEIN"/>
    <property type="match status" value="1"/>
</dbReference>
<evidence type="ECO:0000259" key="1">
    <source>
        <dbReference type="Pfam" id="PF01261"/>
    </source>
</evidence>
<accession>A0A5C6F2D8</accession>
<dbReference type="RefSeq" id="WP_146458732.1">
    <property type="nucleotide sequence ID" value="NZ_SJPW01000004.1"/>
</dbReference>
<dbReference type="SUPFAM" id="SSF51658">
    <property type="entry name" value="Xylose isomerase-like"/>
    <property type="match status" value="1"/>
</dbReference>
<dbReference type="Pfam" id="PF01261">
    <property type="entry name" value="AP_endonuc_2"/>
    <property type="match status" value="1"/>
</dbReference>
<organism evidence="2 3">
    <name type="scientific">Rubripirellula tenax</name>
    <dbReference type="NCBI Taxonomy" id="2528015"/>
    <lineage>
        <taxon>Bacteria</taxon>
        <taxon>Pseudomonadati</taxon>
        <taxon>Planctomycetota</taxon>
        <taxon>Planctomycetia</taxon>
        <taxon>Pirellulales</taxon>
        <taxon>Pirellulaceae</taxon>
        <taxon>Rubripirellula</taxon>
    </lineage>
</organism>
<dbReference type="GO" id="GO:0016853">
    <property type="term" value="F:isomerase activity"/>
    <property type="evidence" value="ECO:0007669"/>
    <property type="project" value="UniProtKB-KW"/>
</dbReference>
<dbReference type="AlphaFoldDB" id="A0A5C6F2D8"/>
<evidence type="ECO:0000313" key="3">
    <source>
        <dbReference type="Proteomes" id="UP000318288"/>
    </source>
</evidence>
<gene>
    <name evidence="2" type="ORF">Poly51_32460</name>
</gene>
<comment type="caution">
    <text evidence="2">The sequence shown here is derived from an EMBL/GenBank/DDBJ whole genome shotgun (WGS) entry which is preliminary data.</text>
</comment>
<dbReference type="OrthoDB" id="254110at2"/>
<sequence>MISGYHLSGLSLHDPATAIGELAHLGYAAVAIRPHAAYFHPDVAGFSQHLLRISDAIDRHSMRLVIDLDGLYLHDVYSPRGPSLIAADASVCGSARIWIERWVGIADEINAGMLTFSVGQGEASAFVSDEEDLERLSEHLKQVIAQTDGSRVSMGIRPTHGDVIGSVAQFERLQHWMGEQNERLGLAADVGEMLAAGEMPISDRLARNLSALRCVYLCDRQSGAPDDQRIGQGEVVLSRIVHSLRTGGYKGTAIVRVEGHSAEGLVPAQEALEVFD</sequence>
<protein>
    <submittedName>
        <fullName evidence="2">Xylose isomerase-like TIM barrel</fullName>
    </submittedName>
</protein>
<dbReference type="PANTHER" id="PTHR12110">
    <property type="entry name" value="HYDROXYPYRUVATE ISOMERASE"/>
    <property type="match status" value="1"/>
</dbReference>
<dbReference type="EMBL" id="SJPW01000004">
    <property type="protein sequence ID" value="TWU54527.1"/>
    <property type="molecule type" value="Genomic_DNA"/>
</dbReference>
<dbReference type="Proteomes" id="UP000318288">
    <property type="component" value="Unassembled WGS sequence"/>
</dbReference>
<evidence type="ECO:0000313" key="2">
    <source>
        <dbReference type="EMBL" id="TWU54527.1"/>
    </source>
</evidence>
<feature type="domain" description="Xylose isomerase-like TIM barrel" evidence="1">
    <location>
        <begin position="21"/>
        <end position="274"/>
    </location>
</feature>
<dbReference type="InterPro" id="IPR036237">
    <property type="entry name" value="Xyl_isomerase-like_sf"/>
</dbReference>
<keyword evidence="3" id="KW-1185">Reference proteome</keyword>
<dbReference type="InterPro" id="IPR050312">
    <property type="entry name" value="IolE/XylAMocC-like"/>
</dbReference>
<reference evidence="2 3" key="1">
    <citation type="submission" date="2019-02" db="EMBL/GenBank/DDBJ databases">
        <title>Deep-cultivation of Planctomycetes and their phenomic and genomic characterization uncovers novel biology.</title>
        <authorList>
            <person name="Wiegand S."/>
            <person name="Jogler M."/>
            <person name="Boedeker C."/>
            <person name="Pinto D."/>
            <person name="Vollmers J."/>
            <person name="Rivas-Marin E."/>
            <person name="Kohn T."/>
            <person name="Peeters S.H."/>
            <person name="Heuer A."/>
            <person name="Rast P."/>
            <person name="Oberbeckmann S."/>
            <person name="Bunk B."/>
            <person name="Jeske O."/>
            <person name="Meyerdierks A."/>
            <person name="Storesund J.E."/>
            <person name="Kallscheuer N."/>
            <person name="Luecker S."/>
            <person name="Lage O.M."/>
            <person name="Pohl T."/>
            <person name="Merkel B.J."/>
            <person name="Hornburger P."/>
            <person name="Mueller R.-W."/>
            <person name="Bruemmer F."/>
            <person name="Labrenz M."/>
            <person name="Spormann A.M."/>
            <person name="Op Den Camp H."/>
            <person name="Overmann J."/>
            <person name="Amann R."/>
            <person name="Jetten M.S.M."/>
            <person name="Mascher T."/>
            <person name="Medema M.H."/>
            <person name="Devos D.P."/>
            <person name="Kaster A.-K."/>
            <person name="Ovreas L."/>
            <person name="Rohde M."/>
            <person name="Galperin M.Y."/>
            <person name="Jogler C."/>
        </authorList>
    </citation>
    <scope>NUCLEOTIDE SEQUENCE [LARGE SCALE GENOMIC DNA]</scope>
    <source>
        <strain evidence="2 3">Poly51</strain>
    </source>
</reference>
<keyword evidence="2" id="KW-0413">Isomerase</keyword>
<dbReference type="InterPro" id="IPR013022">
    <property type="entry name" value="Xyl_isomerase-like_TIM-brl"/>
</dbReference>